<evidence type="ECO:0000256" key="1">
    <source>
        <dbReference type="ARBA" id="ARBA00006153"/>
    </source>
</evidence>
<accession>T1BH08</accession>
<evidence type="ECO:0000256" key="2">
    <source>
        <dbReference type="ARBA" id="ARBA00022801"/>
    </source>
</evidence>
<dbReference type="Pfam" id="PF07687">
    <property type="entry name" value="M20_dimer"/>
    <property type="match status" value="1"/>
</dbReference>
<evidence type="ECO:0000313" key="4">
    <source>
        <dbReference type="EMBL" id="EQD72261.1"/>
    </source>
</evidence>
<organism evidence="4">
    <name type="scientific">mine drainage metagenome</name>
    <dbReference type="NCBI Taxonomy" id="410659"/>
    <lineage>
        <taxon>unclassified sequences</taxon>
        <taxon>metagenomes</taxon>
        <taxon>ecological metagenomes</taxon>
    </lineage>
</organism>
<dbReference type="InterPro" id="IPR017439">
    <property type="entry name" value="Amidohydrolase"/>
</dbReference>
<dbReference type="Gene3D" id="3.30.70.360">
    <property type="match status" value="1"/>
</dbReference>
<protein>
    <submittedName>
        <fullName evidence="4">Peptidase M20, dimerization domain protein</fullName>
    </submittedName>
</protein>
<dbReference type="PANTHER" id="PTHR11014">
    <property type="entry name" value="PEPTIDASE M20 FAMILY MEMBER"/>
    <property type="match status" value="1"/>
</dbReference>
<dbReference type="InterPro" id="IPR011650">
    <property type="entry name" value="Peptidase_M20_dimer"/>
</dbReference>
<gene>
    <name evidence="4" type="ORF">B1B_03879</name>
</gene>
<dbReference type="GO" id="GO:0016787">
    <property type="term" value="F:hydrolase activity"/>
    <property type="evidence" value="ECO:0007669"/>
    <property type="project" value="UniProtKB-KW"/>
</dbReference>
<dbReference type="PANTHER" id="PTHR11014:SF63">
    <property type="entry name" value="METALLOPEPTIDASE, PUTATIVE (AFU_ORTHOLOGUE AFUA_6G09600)-RELATED"/>
    <property type="match status" value="1"/>
</dbReference>
<reference evidence="4" key="2">
    <citation type="journal article" date="2014" name="ISME J.">
        <title>Microbial stratification in low pH oxic and suboxic macroscopic growths along an acid mine drainage.</title>
        <authorList>
            <person name="Mendez-Garcia C."/>
            <person name="Mesa V."/>
            <person name="Sprenger R.R."/>
            <person name="Richter M."/>
            <person name="Diez M.S."/>
            <person name="Solano J."/>
            <person name="Bargiela R."/>
            <person name="Golyshina O.V."/>
            <person name="Manteca A."/>
            <person name="Ramos J.L."/>
            <person name="Gallego J.R."/>
            <person name="Llorente I."/>
            <person name="Martins Dos Santos V.A."/>
            <person name="Jensen O.N."/>
            <person name="Pelaez A.I."/>
            <person name="Sanchez J."/>
            <person name="Ferrer M."/>
        </authorList>
    </citation>
    <scope>NUCLEOTIDE SEQUENCE</scope>
</reference>
<name>T1BH08_9ZZZZ</name>
<proteinExistence type="inferred from homology"/>
<evidence type="ECO:0000259" key="3">
    <source>
        <dbReference type="Pfam" id="PF07687"/>
    </source>
</evidence>
<dbReference type="SUPFAM" id="SSF55031">
    <property type="entry name" value="Bacterial exopeptidase dimerisation domain"/>
    <property type="match status" value="1"/>
</dbReference>
<comment type="similarity">
    <text evidence="1">Belongs to the peptidase M20 family.</text>
</comment>
<dbReference type="FunFam" id="3.30.70.360:FF:000014">
    <property type="entry name" value="N-acyl-L-amino acid amidohydrolase"/>
    <property type="match status" value="1"/>
</dbReference>
<dbReference type="InterPro" id="IPR036264">
    <property type="entry name" value="Bact_exopeptidase_dim_dom"/>
</dbReference>
<keyword evidence="2" id="KW-0378">Hydrolase</keyword>
<comment type="caution">
    <text evidence="4">The sequence shown here is derived from an EMBL/GenBank/DDBJ whole genome shotgun (WGS) entry which is preliminary data.</text>
</comment>
<reference evidence="4" key="1">
    <citation type="submission" date="2013-08" db="EMBL/GenBank/DDBJ databases">
        <authorList>
            <person name="Mendez C."/>
            <person name="Richter M."/>
            <person name="Ferrer M."/>
            <person name="Sanchez J."/>
        </authorList>
    </citation>
    <scope>NUCLEOTIDE SEQUENCE</scope>
</reference>
<sequence length="127" mass="13915">MAAADRFRIRIRGHGGHAAAPHLGPDAVLVASEIVVGLQALVSRVRNPVDPVVVSVGQIHGGTRHNILPDEVVLDGTVRTFRPATRERMEVALRRRVRSIAASLEAKVRIEYYRGYPALWNPAGRRG</sequence>
<dbReference type="AlphaFoldDB" id="T1BH08"/>
<feature type="domain" description="Peptidase M20 dimerisation" evidence="3">
    <location>
        <begin position="6"/>
        <end position="101"/>
    </location>
</feature>
<dbReference type="EMBL" id="AUZY01002407">
    <property type="protein sequence ID" value="EQD72261.1"/>
    <property type="molecule type" value="Genomic_DNA"/>
</dbReference>